<dbReference type="InterPro" id="IPR003018">
    <property type="entry name" value="GAF"/>
</dbReference>
<dbReference type="Proteomes" id="UP000317429">
    <property type="component" value="Chromosome"/>
</dbReference>
<dbReference type="PANTHER" id="PTHR43156:SF2">
    <property type="entry name" value="STAGE II SPORULATION PROTEIN E"/>
    <property type="match status" value="1"/>
</dbReference>
<evidence type="ECO:0000256" key="1">
    <source>
        <dbReference type="ARBA" id="ARBA00022801"/>
    </source>
</evidence>
<dbReference type="EMBL" id="CP036291">
    <property type="protein sequence ID" value="QDU91753.1"/>
    <property type="molecule type" value="Genomic_DNA"/>
</dbReference>
<dbReference type="Pfam" id="PF01590">
    <property type="entry name" value="GAF"/>
    <property type="match status" value="1"/>
</dbReference>
<dbReference type="SUPFAM" id="SSF55781">
    <property type="entry name" value="GAF domain-like"/>
    <property type="match status" value="1"/>
</dbReference>
<keyword evidence="1" id="KW-0378">Hydrolase</keyword>
<dbReference type="GO" id="GO:0016791">
    <property type="term" value="F:phosphatase activity"/>
    <property type="evidence" value="ECO:0007669"/>
    <property type="project" value="TreeGrafter"/>
</dbReference>
<dbReference type="InterPro" id="IPR036457">
    <property type="entry name" value="PPM-type-like_dom_sf"/>
</dbReference>
<feature type="domain" description="GAF" evidence="3">
    <location>
        <begin position="44"/>
        <end position="173"/>
    </location>
</feature>
<gene>
    <name evidence="5" type="ORF">Pla175_51840</name>
</gene>
<dbReference type="PANTHER" id="PTHR43156">
    <property type="entry name" value="STAGE II SPORULATION PROTEIN E-RELATED"/>
    <property type="match status" value="1"/>
</dbReference>
<dbReference type="OrthoDB" id="250169at2"/>
<dbReference type="Pfam" id="PF07228">
    <property type="entry name" value="SpoIIE"/>
    <property type="match status" value="1"/>
</dbReference>
<evidence type="ECO:0000313" key="5">
    <source>
        <dbReference type="EMBL" id="QDU91753.1"/>
    </source>
</evidence>
<dbReference type="RefSeq" id="WP_145291906.1">
    <property type="nucleotide sequence ID" value="NZ_CP036291.1"/>
</dbReference>
<protein>
    <submittedName>
        <fullName evidence="5">Stage II sporulation protein E (SpoIIE)</fullName>
    </submittedName>
</protein>
<dbReference type="AlphaFoldDB" id="A0A518DJV1"/>
<sequence>MDLTTTAFDPPTLPFSLRAADPAPPVRREDALSTPLSRNDPSHAETRLAAVMRGAANGFHADRAELWLVDHTNRRLDLAQWHSKSAPRFQQRTLALAAADVAAMAGGAVVLEDRAMLREWVMADGRQAAVCVPVASDATIHGTLWISWNTPRAIPDEQVELIEIVGGRLAVELERGVGGDPTAGAIWLPNRPLAEEELDLCGRTDQSLADRSFYDWQMLAGGRMLAVAGCVADGAGAQAGLQRLVAHAARIALRAHADHAATAAELLSAANRTVWQASPGGEGAAVSVALIDSEAWQVSCATAGPTLALRTRTGSIEPLGTEAPPLGWDDQAEFITTHCELGVRESLTLAAGGASLTRPGVMRGVLADHNRLPLEARRTSSASRRLSLLWDAIGGDLQSALVIRRR</sequence>
<dbReference type="InterPro" id="IPR052016">
    <property type="entry name" value="Bact_Sigma-Reg"/>
</dbReference>
<dbReference type="InterPro" id="IPR001932">
    <property type="entry name" value="PPM-type_phosphatase-like_dom"/>
</dbReference>
<evidence type="ECO:0000256" key="2">
    <source>
        <dbReference type="SAM" id="MobiDB-lite"/>
    </source>
</evidence>
<evidence type="ECO:0000259" key="4">
    <source>
        <dbReference type="Pfam" id="PF07228"/>
    </source>
</evidence>
<evidence type="ECO:0000259" key="3">
    <source>
        <dbReference type="Pfam" id="PF01590"/>
    </source>
</evidence>
<organism evidence="5 6">
    <name type="scientific">Pirellulimonas nuda</name>
    <dbReference type="NCBI Taxonomy" id="2528009"/>
    <lineage>
        <taxon>Bacteria</taxon>
        <taxon>Pseudomonadati</taxon>
        <taxon>Planctomycetota</taxon>
        <taxon>Planctomycetia</taxon>
        <taxon>Pirellulales</taxon>
        <taxon>Lacipirellulaceae</taxon>
        <taxon>Pirellulimonas</taxon>
    </lineage>
</organism>
<feature type="domain" description="PPM-type phosphatase" evidence="4">
    <location>
        <begin position="244"/>
        <end position="351"/>
    </location>
</feature>
<name>A0A518DJV1_9BACT</name>
<keyword evidence="6" id="KW-1185">Reference proteome</keyword>
<accession>A0A518DJV1</accession>
<reference evidence="5 6" key="1">
    <citation type="submission" date="2019-02" db="EMBL/GenBank/DDBJ databases">
        <title>Deep-cultivation of Planctomycetes and their phenomic and genomic characterization uncovers novel biology.</title>
        <authorList>
            <person name="Wiegand S."/>
            <person name="Jogler M."/>
            <person name="Boedeker C."/>
            <person name="Pinto D."/>
            <person name="Vollmers J."/>
            <person name="Rivas-Marin E."/>
            <person name="Kohn T."/>
            <person name="Peeters S.H."/>
            <person name="Heuer A."/>
            <person name="Rast P."/>
            <person name="Oberbeckmann S."/>
            <person name="Bunk B."/>
            <person name="Jeske O."/>
            <person name="Meyerdierks A."/>
            <person name="Storesund J.E."/>
            <person name="Kallscheuer N."/>
            <person name="Luecker S."/>
            <person name="Lage O.M."/>
            <person name="Pohl T."/>
            <person name="Merkel B.J."/>
            <person name="Hornburger P."/>
            <person name="Mueller R.-W."/>
            <person name="Bruemmer F."/>
            <person name="Labrenz M."/>
            <person name="Spormann A.M."/>
            <person name="Op den Camp H."/>
            <person name="Overmann J."/>
            <person name="Amann R."/>
            <person name="Jetten M.S.M."/>
            <person name="Mascher T."/>
            <person name="Medema M.H."/>
            <person name="Devos D.P."/>
            <person name="Kaster A.-K."/>
            <person name="Ovreas L."/>
            <person name="Rohde M."/>
            <person name="Galperin M.Y."/>
            <person name="Jogler C."/>
        </authorList>
    </citation>
    <scope>NUCLEOTIDE SEQUENCE [LARGE SCALE GENOMIC DNA]</scope>
    <source>
        <strain evidence="5 6">Pla175</strain>
    </source>
</reference>
<evidence type="ECO:0000313" key="6">
    <source>
        <dbReference type="Proteomes" id="UP000317429"/>
    </source>
</evidence>
<dbReference type="InterPro" id="IPR029016">
    <property type="entry name" value="GAF-like_dom_sf"/>
</dbReference>
<proteinExistence type="predicted"/>
<feature type="region of interest" description="Disordered" evidence="2">
    <location>
        <begin position="1"/>
        <end position="43"/>
    </location>
</feature>
<dbReference type="KEGG" id="pnd:Pla175_51840"/>
<dbReference type="Gene3D" id="3.60.40.10">
    <property type="entry name" value="PPM-type phosphatase domain"/>
    <property type="match status" value="1"/>
</dbReference>
<dbReference type="Gene3D" id="3.30.450.40">
    <property type="match status" value="1"/>
</dbReference>